<dbReference type="InterPro" id="IPR003112">
    <property type="entry name" value="Olfac-like_dom"/>
</dbReference>
<feature type="domain" description="N-acetyltransferase" evidence="6">
    <location>
        <begin position="89"/>
        <end position="248"/>
    </location>
</feature>
<sequence length="726" mass="82032">MANESIVAHLPLATFKQKEKDMDGGQRVFTVSPIQVDFHRLLRMTTPPLLIPEVQNTDVLCTVVALYDVCLPEIGPEDVHSTVYSPGASTILLVRDKKEVLEEYRQRTLSHRENETIPQPPADTRNEEHQGRFSLAFSDTEGSLGEGAESGEDSDRKSGEKVLQLALLSARKRFRGCGMGRYLLELLKDHSVCGSYDALLVHADRDAVEFFARCGFSDDIILNRKDGPSSGLSLNLSELELEMELWRVKSLAAYQAQAVCMTRLVQEVATLRKQGQMEEEEKLKDVTPPLKRCICELQNLGATFPWQEFQTARSFSSNCTQTLTKQEFIKVDSLLGSLYYRLQNLEKDVKNFEAEFDTGLYSVISLRIIEIELTEILNLLLKLNQTSHNKKAFQDNLAAQMQTMADKIKAIEQFDRMHVVKRQQESKRLKRSLNECEAELKATPAPVTTPVPGNCPFGRLLNITGPNSFMVTQYSTSYPYGAWGMDPKPAPGKEDRHWLVVLTSSNVYGNYIRMYNSHSDLVAAKQVEDITVTSSTTATNSIMGPGSVIYNNAYYYNCYYSSHVCRFDLTYKNISTMELPGAGSNNKFPYCQPSSCFLYTDIDLTTDESGLWVIYTSQAKFGNIILSRLDAGNLTLLQTWYTSLQKKIITNAFMACGVLYATRFIDSSYDEVFYSFDTITGVERSTLAIPFKKISTNIQHLNYNPRNRMLYVYNDAYILSYQAVFG</sequence>
<protein>
    <submittedName>
        <fullName evidence="7">OLFM4 protein</fullName>
    </submittedName>
</protein>
<dbReference type="PANTHER" id="PTHR23192:SF68">
    <property type="entry name" value="OLFACTOMEDIN-4-LIKE"/>
    <property type="match status" value="1"/>
</dbReference>
<comment type="caution">
    <text evidence="3">Lacks conserved residue(s) required for the propagation of feature annotation.</text>
</comment>
<evidence type="ECO:0000256" key="3">
    <source>
        <dbReference type="PROSITE-ProRule" id="PRU00446"/>
    </source>
</evidence>
<dbReference type="SMART" id="SM00284">
    <property type="entry name" value="OLF"/>
    <property type="match status" value="1"/>
</dbReference>
<dbReference type="PROSITE" id="PS51186">
    <property type="entry name" value="GNAT"/>
    <property type="match status" value="1"/>
</dbReference>
<dbReference type="InterPro" id="IPR000182">
    <property type="entry name" value="GNAT_dom"/>
</dbReference>
<evidence type="ECO:0000259" key="6">
    <source>
        <dbReference type="PROSITE" id="PS51186"/>
    </source>
</evidence>
<feature type="domain" description="Olfactomedin-like" evidence="5">
    <location>
        <begin position="454"/>
        <end position="726"/>
    </location>
</feature>
<dbReference type="Gene3D" id="3.40.630.30">
    <property type="match status" value="1"/>
</dbReference>
<dbReference type="Pfam" id="PF02191">
    <property type="entry name" value="OLF"/>
    <property type="match status" value="1"/>
</dbReference>
<dbReference type="InterPro" id="IPR050605">
    <property type="entry name" value="Olfactomedin-like_domain"/>
</dbReference>
<evidence type="ECO:0000256" key="2">
    <source>
        <dbReference type="ARBA" id="ARBA00022525"/>
    </source>
</evidence>
<evidence type="ECO:0000259" key="5">
    <source>
        <dbReference type="PROSITE" id="PS51132"/>
    </source>
</evidence>
<dbReference type="PANTHER" id="PTHR23192">
    <property type="entry name" value="OLFACTOMEDIN-RELATED"/>
    <property type="match status" value="1"/>
</dbReference>
<evidence type="ECO:0000313" key="8">
    <source>
        <dbReference type="Proteomes" id="UP001166093"/>
    </source>
</evidence>
<evidence type="ECO:0000313" key="7">
    <source>
        <dbReference type="EMBL" id="MBN3277607.1"/>
    </source>
</evidence>
<evidence type="ECO:0000256" key="1">
    <source>
        <dbReference type="ARBA" id="ARBA00004613"/>
    </source>
</evidence>
<feature type="non-terminal residue" evidence="7">
    <location>
        <position position="726"/>
    </location>
</feature>
<feature type="non-terminal residue" evidence="7">
    <location>
        <position position="1"/>
    </location>
</feature>
<reference evidence="7" key="1">
    <citation type="journal article" date="2021" name="Cell">
        <title>Tracing the genetic footprints of vertebrate landing in non-teleost ray-finned fishes.</title>
        <authorList>
            <person name="Bi X."/>
            <person name="Wang K."/>
            <person name="Yang L."/>
            <person name="Pan H."/>
            <person name="Jiang H."/>
            <person name="Wei Q."/>
            <person name="Fang M."/>
            <person name="Yu H."/>
            <person name="Zhu C."/>
            <person name="Cai Y."/>
            <person name="He Y."/>
            <person name="Gan X."/>
            <person name="Zeng H."/>
            <person name="Yu D."/>
            <person name="Zhu Y."/>
            <person name="Jiang H."/>
            <person name="Qiu Q."/>
            <person name="Yang H."/>
            <person name="Zhang Y.E."/>
            <person name="Wang W."/>
            <person name="Zhu M."/>
            <person name="He S."/>
            <person name="Zhang G."/>
        </authorList>
    </citation>
    <scope>NUCLEOTIDE SEQUENCE</scope>
    <source>
        <strain evidence="7">Pddl_001</strain>
    </source>
</reference>
<keyword evidence="2" id="KW-0964">Secreted</keyword>
<dbReference type="SUPFAM" id="SSF55729">
    <property type="entry name" value="Acyl-CoA N-acyltransferases (Nat)"/>
    <property type="match status" value="1"/>
</dbReference>
<feature type="compositionally biased region" description="Basic and acidic residues" evidence="4">
    <location>
        <begin position="106"/>
        <end position="115"/>
    </location>
</feature>
<evidence type="ECO:0000256" key="4">
    <source>
        <dbReference type="SAM" id="MobiDB-lite"/>
    </source>
</evidence>
<dbReference type="Proteomes" id="UP001166093">
    <property type="component" value="Unassembled WGS sequence"/>
</dbReference>
<dbReference type="EMBL" id="JAAWVQ010071790">
    <property type="protein sequence ID" value="MBN3277607.1"/>
    <property type="molecule type" value="Genomic_DNA"/>
</dbReference>
<organism evidence="7 8">
    <name type="scientific">Polyodon spathula</name>
    <name type="common">North American paddlefish</name>
    <name type="synonym">Squalus spathula</name>
    <dbReference type="NCBI Taxonomy" id="7913"/>
    <lineage>
        <taxon>Eukaryota</taxon>
        <taxon>Metazoa</taxon>
        <taxon>Chordata</taxon>
        <taxon>Craniata</taxon>
        <taxon>Vertebrata</taxon>
        <taxon>Euteleostomi</taxon>
        <taxon>Actinopterygii</taxon>
        <taxon>Chondrostei</taxon>
        <taxon>Acipenseriformes</taxon>
        <taxon>Polyodontidae</taxon>
        <taxon>Polyodon</taxon>
    </lineage>
</organism>
<dbReference type="PROSITE" id="PS51132">
    <property type="entry name" value="OLF"/>
    <property type="match status" value="1"/>
</dbReference>
<name>A0ABS2XTQ0_POLSP</name>
<accession>A0ABS2XTQ0</accession>
<dbReference type="InterPro" id="IPR016181">
    <property type="entry name" value="Acyl_CoA_acyltransferase"/>
</dbReference>
<comment type="caution">
    <text evidence="7">The sequence shown here is derived from an EMBL/GenBank/DDBJ whole genome shotgun (WGS) entry which is preliminary data.</text>
</comment>
<feature type="region of interest" description="Disordered" evidence="4">
    <location>
        <begin position="106"/>
        <end position="129"/>
    </location>
</feature>
<comment type="subcellular location">
    <subcellularLocation>
        <location evidence="1">Secreted</location>
    </subcellularLocation>
</comment>
<keyword evidence="8" id="KW-1185">Reference proteome</keyword>
<proteinExistence type="predicted"/>
<gene>
    <name evidence="7" type="primary">Olfm4_4</name>
    <name evidence="7" type="ORF">GTO93_0017495</name>
</gene>